<sequence length="53" mass="6037">MIYSIIMENKAAEKAVTKLVKEPQVVKTIVDILSKDLEAIKELLNRKNLIRKG</sequence>
<gene>
    <name evidence="1" type="ORF">AY601_2417</name>
</gene>
<accession>A0A127VEG5</accession>
<dbReference type="EMBL" id="CP014504">
    <property type="protein sequence ID" value="AMP99308.1"/>
    <property type="molecule type" value="Genomic_DNA"/>
</dbReference>
<reference evidence="1 2" key="1">
    <citation type="submission" date="2016-03" db="EMBL/GenBank/DDBJ databases">
        <title>Complete genome sequence of Pedobacter cryoconitis PAMC 27485.</title>
        <authorList>
            <person name="Lee J."/>
            <person name="Kim O.-S."/>
        </authorList>
    </citation>
    <scope>NUCLEOTIDE SEQUENCE [LARGE SCALE GENOMIC DNA]</scope>
    <source>
        <strain evidence="1 2">PAMC 27485</strain>
    </source>
</reference>
<protein>
    <submittedName>
        <fullName evidence="1">Uncharacterized protein</fullName>
    </submittedName>
</protein>
<dbReference type="Proteomes" id="UP000071561">
    <property type="component" value="Chromosome"/>
</dbReference>
<keyword evidence="2" id="KW-1185">Reference proteome</keyword>
<organism evidence="1 2">
    <name type="scientific">Pedobacter cryoconitis</name>
    <dbReference type="NCBI Taxonomy" id="188932"/>
    <lineage>
        <taxon>Bacteria</taxon>
        <taxon>Pseudomonadati</taxon>
        <taxon>Bacteroidota</taxon>
        <taxon>Sphingobacteriia</taxon>
        <taxon>Sphingobacteriales</taxon>
        <taxon>Sphingobacteriaceae</taxon>
        <taxon>Pedobacter</taxon>
    </lineage>
</organism>
<evidence type="ECO:0000313" key="2">
    <source>
        <dbReference type="Proteomes" id="UP000071561"/>
    </source>
</evidence>
<evidence type="ECO:0000313" key="1">
    <source>
        <dbReference type="EMBL" id="AMP99308.1"/>
    </source>
</evidence>
<dbReference type="PATRIC" id="fig|188932.3.peg.2526"/>
<name>A0A127VEG5_9SPHI</name>
<dbReference type="AlphaFoldDB" id="A0A127VEG5"/>
<proteinExistence type="predicted"/>
<dbReference type="KEGG" id="pcm:AY601_2417"/>